<protein>
    <submittedName>
        <fullName evidence="3">MUT7 Exonuclease</fullName>
    </submittedName>
</protein>
<accession>A0A7L2B0X1</accession>
<dbReference type="AlphaFoldDB" id="A0A7L2B0X1"/>
<dbReference type="Proteomes" id="UP000590868">
    <property type="component" value="Unassembled WGS sequence"/>
</dbReference>
<dbReference type="EMBL" id="VXBZ01009399">
    <property type="protein sequence ID" value="NXP53007.1"/>
    <property type="molecule type" value="Genomic_DNA"/>
</dbReference>
<dbReference type="InterPro" id="IPR052408">
    <property type="entry name" value="Exonuclease_MUT-7-like"/>
</dbReference>
<feature type="region of interest" description="Disordered" evidence="1">
    <location>
        <begin position="40"/>
        <end position="62"/>
    </location>
</feature>
<keyword evidence="4" id="KW-1185">Reference proteome</keyword>
<gene>
    <name evidence="3" type="primary">Exd3_1</name>
    <name evidence="3" type="ORF">HELFUL_R14566</name>
</gene>
<keyword evidence="3" id="KW-0378">Hydrolase</keyword>
<dbReference type="PANTHER" id="PTHR47765">
    <property type="entry name" value="3'-5' EXONUCLEASE DOMAIN-CONTAINING PROTEIN"/>
    <property type="match status" value="1"/>
</dbReference>
<feature type="non-terminal residue" evidence="3">
    <location>
        <position position="152"/>
    </location>
</feature>
<dbReference type="GO" id="GO:0004527">
    <property type="term" value="F:exonuclease activity"/>
    <property type="evidence" value="ECO:0007669"/>
    <property type="project" value="UniProtKB-KW"/>
</dbReference>
<dbReference type="OrthoDB" id="18193at2759"/>
<name>A0A7L2B0X1_9GRUI</name>
<organism evidence="3 4">
    <name type="scientific">Heliornis fulica</name>
    <name type="common">sungrebe</name>
    <dbReference type="NCBI Taxonomy" id="54369"/>
    <lineage>
        <taxon>Eukaryota</taxon>
        <taxon>Metazoa</taxon>
        <taxon>Chordata</taxon>
        <taxon>Craniata</taxon>
        <taxon>Vertebrata</taxon>
        <taxon>Euteleostomi</taxon>
        <taxon>Archelosauria</taxon>
        <taxon>Archosauria</taxon>
        <taxon>Dinosauria</taxon>
        <taxon>Saurischia</taxon>
        <taxon>Theropoda</taxon>
        <taxon>Coelurosauria</taxon>
        <taxon>Aves</taxon>
        <taxon>Neognathae</taxon>
        <taxon>Neoaves</taxon>
        <taxon>Gruiformes</taxon>
        <taxon>Heliornithidae</taxon>
        <taxon>Heliornis</taxon>
    </lineage>
</organism>
<reference evidence="3 4" key="1">
    <citation type="submission" date="2019-09" db="EMBL/GenBank/DDBJ databases">
        <title>Bird 10,000 Genomes (B10K) Project - Family phase.</title>
        <authorList>
            <person name="Zhang G."/>
        </authorList>
    </citation>
    <scope>NUCLEOTIDE SEQUENCE [LARGE SCALE GENOMIC DNA]</scope>
    <source>
        <strain evidence="3">B10K-DU-001-55</strain>
        <tissue evidence="3">Muscle</tissue>
    </source>
</reference>
<comment type="caution">
    <text evidence="3">The sequence shown here is derived from an EMBL/GenBank/DDBJ whole genome shotgun (WGS) entry which is preliminary data.</text>
</comment>
<evidence type="ECO:0000256" key="1">
    <source>
        <dbReference type="SAM" id="MobiDB-lite"/>
    </source>
</evidence>
<proteinExistence type="predicted"/>
<keyword evidence="3" id="KW-0269">Exonuclease</keyword>
<evidence type="ECO:0000313" key="4">
    <source>
        <dbReference type="Proteomes" id="UP000590868"/>
    </source>
</evidence>
<dbReference type="Pfam" id="PF01927">
    <property type="entry name" value="Mut7-C"/>
    <property type="match status" value="1"/>
</dbReference>
<feature type="domain" description="Mut7-C RNAse" evidence="2">
    <location>
        <begin position="98"/>
        <end position="133"/>
    </location>
</feature>
<sequence length="152" mass="16587">QEIPGEHGCHLTIHPFFFQVCNCDKYLKVSRERMRQLVAGSRQALRDDSTGEQSGDATTTACDTAQPTDILHHRQLEGPEQSGASAVLAGGTVLQVSAIPPGVLDKADLTDFYCCSRCGKVFWEGSHFGRVVSQFQDVLVSAGDKQSIYELN</sequence>
<feature type="compositionally biased region" description="Polar residues" evidence="1">
    <location>
        <begin position="51"/>
        <end position="62"/>
    </location>
</feature>
<keyword evidence="3" id="KW-0540">Nuclease</keyword>
<evidence type="ECO:0000313" key="3">
    <source>
        <dbReference type="EMBL" id="NXP53007.1"/>
    </source>
</evidence>
<dbReference type="PANTHER" id="PTHR47765:SF2">
    <property type="entry name" value="EXONUCLEASE MUT-7 HOMOLOG"/>
    <property type="match status" value="1"/>
</dbReference>
<evidence type="ECO:0000259" key="2">
    <source>
        <dbReference type="Pfam" id="PF01927"/>
    </source>
</evidence>
<dbReference type="InterPro" id="IPR002782">
    <property type="entry name" value="Mut7-C_RNAse_dom"/>
</dbReference>
<feature type="non-terminal residue" evidence="3">
    <location>
        <position position="1"/>
    </location>
</feature>